<gene>
    <name evidence="5" type="ORF">JZ751_004903</name>
</gene>
<evidence type="ECO:0000313" key="5">
    <source>
        <dbReference type="EMBL" id="KAG9347336.1"/>
    </source>
</evidence>
<keyword evidence="6" id="KW-1185">Reference proteome</keyword>
<name>A0A8T2P6Q6_9TELE</name>
<reference evidence="5" key="1">
    <citation type="thesis" date="2021" institute="BYU ScholarsArchive" country="Provo, UT, USA">
        <title>Applications of and Algorithms for Genome Assembly and Genomic Analyses with an Emphasis on Marine Teleosts.</title>
        <authorList>
            <person name="Pickett B.D."/>
        </authorList>
    </citation>
    <scope>NUCLEOTIDE SEQUENCE</scope>
    <source>
        <strain evidence="5">HI-2016</strain>
    </source>
</reference>
<dbReference type="AlphaFoldDB" id="A0A8T2P6Q6"/>
<organism evidence="5 6">
    <name type="scientific">Albula glossodonta</name>
    <name type="common">roundjaw bonefish</name>
    <dbReference type="NCBI Taxonomy" id="121402"/>
    <lineage>
        <taxon>Eukaryota</taxon>
        <taxon>Metazoa</taxon>
        <taxon>Chordata</taxon>
        <taxon>Craniata</taxon>
        <taxon>Vertebrata</taxon>
        <taxon>Euteleostomi</taxon>
        <taxon>Actinopterygii</taxon>
        <taxon>Neopterygii</taxon>
        <taxon>Teleostei</taxon>
        <taxon>Albuliformes</taxon>
        <taxon>Albulidae</taxon>
        <taxon>Albula</taxon>
    </lineage>
</organism>
<evidence type="ECO:0000256" key="1">
    <source>
        <dbReference type="ARBA" id="ARBA00022723"/>
    </source>
</evidence>
<dbReference type="Pfam" id="PF16891">
    <property type="entry name" value="STPPase_N"/>
    <property type="match status" value="1"/>
</dbReference>
<dbReference type="GO" id="GO:0016787">
    <property type="term" value="F:hydrolase activity"/>
    <property type="evidence" value="ECO:0007669"/>
    <property type="project" value="UniProtKB-KW"/>
</dbReference>
<keyword evidence="3" id="KW-0464">Manganese</keyword>
<evidence type="ECO:0000259" key="4">
    <source>
        <dbReference type="Pfam" id="PF16891"/>
    </source>
</evidence>
<evidence type="ECO:0000313" key="6">
    <source>
        <dbReference type="Proteomes" id="UP000824540"/>
    </source>
</evidence>
<dbReference type="InterPro" id="IPR031675">
    <property type="entry name" value="STPPase_N"/>
</dbReference>
<accession>A0A8T2P6Q6</accession>
<dbReference type="EMBL" id="JAFBMS010000013">
    <property type="protein sequence ID" value="KAG9347336.1"/>
    <property type="molecule type" value="Genomic_DNA"/>
</dbReference>
<evidence type="ECO:0000256" key="2">
    <source>
        <dbReference type="ARBA" id="ARBA00022801"/>
    </source>
</evidence>
<comment type="caution">
    <text evidence="5">The sequence shown here is derived from an EMBL/GenBank/DDBJ whole genome shotgun (WGS) entry which is preliminary data.</text>
</comment>
<dbReference type="Proteomes" id="UP000824540">
    <property type="component" value="Unassembled WGS sequence"/>
</dbReference>
<dbReference type="GO" id="GO:0046872">
    <property type="term" value="F:metal ion binding"/>
    <property type="evidence" value="ECO:0007669"/>
    <property type="project" value="UniProtKB-KW"/>
</dbReference>
<sequence length="279" mass="30285">MRGALGSENQEEQMRGCRPGKIVQMTEAEVRGLCIKSREIFLSQPILLELEAPLKICVSVFELRAKLSGRQHSDLICKRCSTLSLSLSVDQEATDCSMIFSLYRSRPVQIPSGLQCVHRASEYGWVTLECAERDVGSWHCERSALRPVSRAPQFQCGQTHPAKGGRNFSLPGFPPHSYSLFPLSSSLCLQPYSWAEITAVGLRAAVGAAAACLSLFRRLTIALFKPPSLPEEGRNILSAEEDGWLNKGVCAASRVTAVSAVGAPAHVPLQSGDESAEGK</sequence>
<evidence type="ECO:0000256" key="3">
    <source>
        <dbReference type="ARBA" id="ARBA00023211"/>
    </source>
</evidence>
<keyword evidence="1" id="KW-0479">Metal-binding</keyword>
<keyword evidence="2" id="KW-0378">Hydrolase</keyword>
<proteinExistence type="predicted"/>
<protein>
    <recommendedName>
        <fullName evidence="4">Serine-threonine protein phosphatase N-terminal domain-containing protein</fullName>
    </recommendedName>
</protein>
<feature type="domain" description="Serine-threonine protein phosphatase N-terminal" evidence="4">
    <location>
        <begin position="14"/>
        <end position="51"/>
    </location>
</feature>